<proteinExistence type="predicted"/>
<feature type="region of interest" description="Disordered" evidence="1">
    <location>
        <begin position="141"/>
        <end position="161"/>
    </location>
</feature>
<feature type="region of interest" description="Disordered" evidence="1">
    <location>
        <begin position="181"/>
        <end position="215"/>
    </location>
</feature>
<feature type="compositionally biased region" description="Acidic residues" evidence="1">
    <location>
        <begin position="198"/>
        <end position="208"/>
    </location>
</feature>
<dbReference type="AlphaFoldDB" id="A0A811P190"/>
<name>A0A811P190_9POAL</name>
<feature type="compositionally biased region" description="Low complexity" evidence="1">
    <location>
        <begin position="1"/>
        <end position="10"/>
    </location>
</feature>
<organism evidence="2 3">
    <name type="scientific">Miscanthus lutarioriparius</name>
    <dbReference type="NCBI Taxonomy" id="422564"/>
    <lineage>
        <taxon>Eukaryota</taxon>
        <taxon>Viridiplantae</taxon>
        <taxon>Streptophyta</taxon>
        <taxon>Embryophyta</taxon>
        <taxon>Tracheophyta</taxon>
        <taxon>Spermatophyta</taxon>
        <taxon>Magnoliopsida</taxon>
        <taxon>Liliopsida</taxon>
        <taxon>Poales</taxon>
        <taxon>Poaceae</taxon>
        <taxon>PACMAD clade</taxon>
        <taxon>Panicoideae</taxon>
        <taxon>Andropogonodae</taxon>
        <taxon>Andropogoneae</taxon>
        <taxon>Saccharinae</taxon>
        <taxon>Miscanthus</taxon>
    </lineage>
</organism>
<sequence>MTVGGDSPDTPAKPPDPVDPVDSPPATSFAGPVICSAPAAVLADLSSPVFFCSAPTAGLISVQAERQDGAGGHHSEDGLQGLEGGRRSCSVLDAAKPAAPTAAATSDAHQAPISEMQDIDFSSGSPSPPALEDPVIILSQEEASFEARGPPRRPDGDLRRRRLTLVPHRAIVSSFAEAIDSETRHQVRDDGDTGSGGADDEADADGNDDVAIAPRSDAEETIRMIDDVDVLKIQADSVAGIQEINNAPSNYNINMNSRERA</sequence>
<dbReference type="Proteomes" id="UP000604825">
    <property type="component" value="Unassembled WGS sequence"/>
</dbReference>
<keyword evidence="3" id="KW-1185">Reference proteome</keyword>
<evidence type="ECO:0000313" key="3">
    <source>
        <dbReference type="Proteomes" id="UP000604825"/>
    </source>
</evidence>
<comment type="caution">
    <text evidence="2">The sequence shown here is derived from an EMBL/GenBank/DDBJ whole genome shotgun (WGS) entry which is preliminary data.</text>
</comment>
<dbReference type="EMBL" id="CAJGYO010000006">
    <property type="protein sequence ID" value="CAD6238445.1"/>
    <property type="molecule type" value="Genomic_DNA"/>
</dbReference>
<protein>
    <submittedName>
        <fullName evidence="2">Uncharacterized protein</fullName>
    </submittedName>
</protein>
<gene>
    <name evidence="2" type="ORF">NCGR_LOCUS25680</name>
</gene>
<accession>A0A811P190</accession>
<evidence type="ECO:0000256" key="1">
    <source>
        <dbReference type="SAM" id="MobiDB-lite"/>
    </source>
</evidence>
<feature type="region of interest" description="Disordered" evidence="1">
    <location>
        <begin position="1"/>
        <end position="30"/>
    </location>
</feature>
<feature type="compositionally biased region" description="Basic and acidic residues" evidence="1">
    <location>
        <begin position="181"/>
        <end position="191"/>
    </location>
</feature>
<reference evidence="2" key="1">
    <citation type="submission" date="2020-10" db="EMBL/GenBank/DDBJ databases">
        <authorList>
            <person name="Han B."/>
            <person name="Lu T."/>
            <person name="Zhao Q."/>
            <person name="Huang X."/>
            <person name="Zhao Y."/>
        </authorList>
    </citation>
    <scope>NUCLEOTIDE SEQUENCE</scope>
</reference>
<evidence type="ECO:0000313" key="2">
    <source>
        <dbReference type="EMBL" id="CAD6238445.1"/>
    </source>
</evidence>